<gene>
    <name evidence="4" type="ORF">DILT_LOCUS5114</name>
</gene>
<dbReference type="EMBL" id="UYRU01046733">
    <property type="protein sequence ID" value="VDN09283.1"/>
    <property type="molecule type" value="Genomic_DNA"/>
</dbReference>
<dbReference type="Proteomes" id="UP000281553">
    <property type="component" value="Unassembled WGS sequence"/>
</dbReference>
<dbReference type="OrthoDB" id="6111204at2759"/>
<evidence type="ECO:0000313" key="5">
    <source>
        <dbReference type="Proteomes" id="UP000281553"/>
    </source>
</evidence>
<evidence type="ECO:0000313" key="4">
    <source>
        <dbReference type="EMBL" id="VDN09283.1"/>
    </source>
</evidence>
<dbReference type="PROSITE" id="PS51257">
    <property type="entry name" value="PROKAR_LIPOPROTEIN"/>
    <property type="match status" value="1"/>
</dbReference>
<dbReference type="InterPro" id="IPR012314">
    <property type="entry name" value="Pept_M12B_GON-ADAMTSs"/>
</dbReference>
<name>A0A3P7LFA6_DIBLA</name>
<keyword evidence="2" id="KW-0812">Transmembrane</keyword>
<keyword evidence="2" id="KW-0472">Membrane</keyword>
<organism evidence="4 5">
    <name type="scientific">Dibothriocephalus latus</name>
    <name type="common">Fish tapeworm</name>
    <name type="synonym">Diphyllobothrium latum</name>
    <dbReference type="NCBI Taxonomy" id="60516"/>
    <lineage>
        <taxon>Eukaryota</taxon>
        <taxon>Metazoa</taxon>
        <taxon>Spiralia</taxon>
        <taxon>Lophotrochozoa</taxon>
        <taxon>Platyhelminthes</taxon>
        <taxon>Cestoda</taxon>
        <taxon>Eucestoda</taxon>
        <taxon>Diphyllobothriidea</taxon>
        <taxon>Diphyllobothriidae</taxon>
        <taxon>Dibothriocephalus</taxon>
    </lineage>
</organism>
<evidence type="ECO:0000256" key="1">
    <source>
        <dbReference type="ARBA" id="ARBA00022723"/>
    </source>
</evidence>
<feature type="domain" description="GON" evidence="3">
    <location>
        <begin position="26"/>
        <end position="77"/>
    </location>
</feature>
<evidence type="ECO:0000259" key="3">
    <source>
        <dbReference type="Pfam" id="PF08685"/>
    </source>
</evidence>
<proteinExistence type="predicted"/>
<accession>A0A3P7LFA6</accession>
<keyword evidence="1" id="KW-0479">Metal-binding</keyword>
<dbReference type="GO" id="GO:0004222">
    <property type="term" value="F:metalloendopeptidase activity"/>
    <property type="evidence" value="ECO:0007669"/>
    <property type="project" value="InterPro"/>
</dbReference>
<protein>
    <recommendedName>
        <fullName evidence="3">GON domain-containing protein</fullName>
    </recommendedName>
</protein>
<dbReference type="Pfam" id="PF08685">
    <property type="entry name" value="GON"/>
    <property type="match status" value="1"/>
</dbReference>
<keyword evidence="5" id="KW-1185">Reference proteome</keyword>
<dbReference type="AlphaFoldDB" id="A0A3P7LFA6"/>
<evidence type="ECO:0000256" key="2">
    <source>
        <dbReference type="SAM" id="Phobius"/>
    </source>
</evidence>
<dbReference type="GO" id="GO:0008270">
    <property type="term" value="F:zinc ion binding"/>
    <property type="evidence" value="ECO:0007669"/>
    <property type="project" value="InterPro"/>
</dbReference>
<sequence length="166" mass="19223">MYRNIVQCGPLGISLPVMLSCSCVHFFNLMIYCSDMTSSYPREYLPLGKLNYATFIADEKGSPTSKRCHGNLTTQQTNRQEGKDYNNTDVYFPKEITRDLEDELDQFMEDLFRADATRNPENSVTMYRMIRIYLQSLEVDSKYGKFIQNYVEVIIGAKMSPSEIKM</sequence>
<reference evidence="4 5" key="1">
    <citation type="submission" date="2018-11" db="EMBL/GenBank/DDBJ databases">
        <authorList>
            <consortium name="Pathogen Informatics"/>
        </authorList>
    </citation>
    <scope>NUCLEOTIDE SEQUENCE [LARGE SCALE GENOMIC DNA]</scope>
</reference>
<keyword evidence="2" id="KW-1133">Transmembrane helix</keyword>
<feature type="transmembrane region" description="Helical" evidence="2">
    <location>
        <begin position="12"/>
        <end position="32"/>
    </location>
</feature>